<evidence type="ECO:0000313" key="3">
    <source>
        <dbReference type="Proteomes" id="UP000291078"/>
    </source>
</evidence>
<dbReference type="AlphaFoldDB" id="A0A4Q7S7S7"/>
<dbReference type="EMBL" id="SGXM01000001">
    <property type="protein sequence ID" value="RZT42491.1"/>
    <property type="molecule type" value="Genomic_DNA"/>
</dbReference>
<evidence type="ECO:0000256" key="1">
    <source>
        <dbReference type="SAM" id="MobiDB-lite"/>
    </source>
</evidence>
<comment type="caution">
    <text evidence="2">The sequence shown here is derived from an EMBL/GenBank/DDBJ whole genome shotgun (WGS) entry which is preliminary data.</text>
</comment>
<dbReference type="Proteomes" id="UP000291078">
    <property type="component" value="Unassembled WGS sequence"/>
</dbReference>
<dbReference type="OrthoDB" id="8963247at2"/>
<sequence length="81" mass="8621">MTNRHDTHGKAGNSGRQEKQEKQETSNPGVREDRDAGEIKSRSADPGQSSYGGFKNEDPGKQHQGKASGGTSDQPAPKTGK</sequence>
<feature type="compositionally biased region" description="Basic and acidic residues" evidence="1">
    <location>
        <begin position="16"/>
        <end position="43"/>
    </location>
</feature>
<protein>
    <submittedName>
        <fullName evidence="2">Uncharacterized protein</fullName>
    </submittedName>
</protein>
<reference evidence="2 3" key="1">
    <citation type="journal article" date="2015" name="Stand. Genomic Sci.">
        <title>Genomic Encyclopedia of Bacterial and Archaeal Type Strains, Phase III: the genomes of soil and plant-associated and newly described type strains.</title>
        <authorList>
            <person name="Whitman W.B."/>
            <person name="Woyke T."/>
            <person name="Klenk H.P."/>
            <person name="Zhou Y."/>
            <person name="Lilburn T.G."/>
            <person name="Beck B.J."/>
            <person name="De Vos P."/>
            <person name="Vandamme P."/>
            <person name="Eisen J.A."/>
            <person name="Garrity G."/>
            <person name="Hugenholtz P."/>
            <person name="Kyrpides N.C."/>
        </authorList>
    </citation>
    <scope>NUCLEOTIDE SEQUENCE [LARGE SCALE GENOMIC DNA]</scope>
    <source>
        <strain evidence="2 3">ASC-9842</strain>
    </source>
</reference>
<evidence type="ECO:0000313" key="2">
    <source>
        <dbReference type="EMBL" id="RZT42491.1"/>
    </source>
</evidence>
<proteinExistence type="predicted"/>
<organism evidence="2 3">
    <name type="scientific">Cupriavidus agavae</name>
    <dbReference type="NCBI Taxonomy" id="1001822"/>
    <lineage>
        <taxon>Bacteria</taxon>
        <taxon>Pseudomonadati</taxon>
        <taxon>Pseudomonadota</taxon>
        <taxon>Betaproteobacteria</taxon>
        <taxon>Burkholderiales</taxon>
        <taxon>Burkholderiaceae</taxon>
        <taxon>Cupriavidus</taxon>
    </lineage>
</organism>
<feature type="region of interest" description="Disordered" evidence="1">
    <location>
        <begin position="1"/>
        <end position="81"/>
    </location>
</feature>
<gene>
    <name evidence="2" type="ORF">EV147_1527</name>
</gene>
<name>A0A4Q7S7S7_9BURK</name>
<dbReference type="RefSeq" id="WP_130390479.1">
    <property type="nucleotide sequence ID" value="NZ_SGXM01000001.1"/>
</dbReference>
<keyword evidence="3" id="KW-1185">Reference proteome</keyword>
<accession>A0A4Q7S7S7</accession>